<evidence type="ECO:0000256" key="1">
    <source>
        <dbReference type="SAM" id="MobiDB-lite"/>
    </source>
</evidence>
<dbReference type="Proteomes" id="UP000192342">
    <property type="component" value="Unassembled WGS sequence"/>
</dbReference>
<evidence type="ECO:0000313" key="2">
    <source>
        <dbReference type="EMBL" id="ORE84964.1"/>
    </source>
</evidence>
<gene>
    <name evidence="2" type="ORF">ATO7_16449</name>
</gene>
<evidence type="ECO:0000313" key="3">
    <source>
        <dbReference type="Proteomes" id="UP000192342"/>
    </source>
</evidence>
<sequence length="425" mass="48521">MKLIPGIVDKFVAVNPPDFVALLQAEDRPSFDTFWKLQNQIKPIDFYCYLYARFGPPNGIQNLLRADHSDNLIHWEWSLRAEDRLYLIQGHNFRTEIWVSGAALESESLEVLIADIKQSFPQYGKSMGEIRKKLEHWIEFINPYQRIRAAVDCLDKELASLEVPSQEDQPKSVTDFDSTEEWSKVWNRHAQTISRATGLCFGIRSMLPVMAEAFVNLLMYMQMKPELKADDRLRENLFRQPIDVRVRGLSHNCVGFESAVDYSHEACRRYHSLVNERNDLLHGNVVVDKLKFNELYFNGRVPVFKTYSTMWERAFGVAQSSVGLDLLENERDVVDGFVDYVISCLKEKTQMDVRAFLQQRELGLSLDDGHLGVLFSGQLVDMVMGPKGGQVKGAPNKSLQLTFDSPLGLATPSPPVDSNAAELRR</sequence>
<comment type="caution">
    <text evidence="2">The sequence shown here is derived from an EMBL/GenBank/DDBJ whole genome shotgun (WGS) entry which is preliminary data.</text>
</comment>
<protein>
    <submittedName>
        <fullName evidence="2">Uncharacterized protein</fullName>
    </submittedName>
</protein>
<reference evidence="2 3" key="1">
    <citation type="submission" date="2013-04" db="EMBL/GenBank/DDBJ databases">
        <title>Oceanococcus atlanticus 22II-S10r2 Genome Sequencing.</title>
        <authorList>
            <person name="Lai Q."/>
            <person name="Li G."/>
            <person name="Shao Z."/>
        </authorList>
    </citation>
    <scope>NUCLEOTIDE SEQUENCE [LARGE SCALE GENOMIC DNA]</scope>
    <source>
        <strain evidence="2 3">22II-S10r2</strain>
    </source>
</reference>
<accession>A0A1Y1S9R9</accession>
<dbReference type="STRING" id="1317117.ATO7_16449"/>
<keyword evidence="3" id="KW-1185">Reference proteome</keyword>
<proteinExistence type="predicted"/>
<dbReference type="EMBL" id="AQQV01000008">
    <property type="protein sequence ID" value="ORE84964.1"/>
    <property type="molecule type" value="Genomic_DNA"/>
</dbReference>
<dbReference type="AlphaFoldDB" id="A0A1Y1S9R9"/>
<organism evidence="2 3">
    <name type="scientific">Oceanococcus atlanticus</name>
    <dbReference type="NCBI Taxonomy" id="1317117"/>
    <lineage>
        <taxon>Bacteria</taxon>
        <taxon>Pseudomonadati</taxon>
        <taxon>Pseudomonadota</taxon>
        <taxon>Gammaproteobacteria</taxon>
        <taxon>Chromatiales</taxon>
        <taxon>Oceanococcaceae</taxon>
        <taxon>Oceanococcus</taxon>
    </lineage>
</organism>
<feature type="region of interest" description="Disordered" evidence="1">
    <location>
        <begin position="403"/>
        <end position="425"/>
    </location>
</feature>
<name>A0A1Y1S9R9_9GAMM</name>
<dbReference type="RefSeq" id="WP_206044967.1">
    <property type="nucleotide sequence ID" value="NZ_AQQV01000008.1"/>
</dbReference>